<evidence type="ECO:0000313" key="3">
    <source>
        <dbReference type="Proteomes" id="UP000634136"/>
    </source>
</evidence>
<dbReference type="Proteomes" id="UP000634136">
    <property type="component" value="Unassembled WGS sequence"/>
</dbReference>
<evidence type="ECO:0000256" key="1">
    <source>
        <dbReference type="SAM" id="MobiDB-lite"/>
    </source>
</evidence>
<proteinExistence type="predicted"/>
<organism evidence="2 3">
    <name type="scientific">Senna tora</name>
    <dbReference type="NCBI Taxonomy" id="362788"/>
    <lineage>
        <taxon>Eukaryota</taxon>
        <taxon>Viridiplantae</taxon>
        <taxon>Streptophyta</taxon>
        <taxon>Embryophyta</taxon>
        <taxon>Tracheophyta</taxon>
        <taxon>Spermatophyta</taxon>
        <taxon>Magnoliopsida</taxon>
        <taxon>eudicotyledons</taxon>
        <taxon>Gunneridae</taxon>
        <taxon>Pentapetalae</taxon>
        <taxon>rosids</taxon>
        <taxon>fabids</taxon>
        <taxon>Fabales</taxon>
        <taxon>Fabaceae</taxon>
        <taxon>Caesalpinioideae</taxon>
        <taxon>Cassia clade</taxon>
        <taxon>Senna</taxon>
    </lineage>
</organism>
<reference evidence="2" key="1">
    <citation type="submission" date="2020-09" db="EMBL/GenBank/DDBJ databases">
        <title>Genome-Enabled Discovery of Anthraquinone Biosynthesis in Senna tora.</title>
        <authorList>
            <person name="Kang S.-H."/>
            <person name="Pandey R.P."/>
            <person name="Lee C.-M."/>
            <person name="Sim J.-S."/>
            <person name="Jeong J.-T."/>
            <person name="Choi B.-S."/>
            <person name="Jung M."/>
            <person name="Ginzburg D."/>
            <person name="Zhao K."/>
            <person name="Won S.Y."/>
            <person name="Oh T.-J."/>
            <person name="Yu Y."/>
            <person name="Kim N.-H."/>
            <person name="Lee O.R."/>
            <person name="Lee T.-H."/>
            <person name="Bashyal P."/>
            <person name="Kim T.-S."/>
            <person name="Lee W.-H."/>
            <person name="Kawkins C."/>
            <person name="Kim C.-K."/>
            <person name="Kim J.S."/>
            <person name="Ahn B.O."/>
            <person name="Rhee S.Y."/>
            <person name="Sohng J.K."/>
        </authorList>
    </citation>
    <scope>NUCLEOTIDE SEQUENCE</scope>
    <source>
        <tissue evidence="2">Leaf</tissue>
    </source>
</reference>
<dbReference type="AlphaFoldDB" id="A0A834X574"/>
<protein>
    <submittedName>
        <fullName evidence="2">Uncharacterized protein</fullName>
    </submittedName>
</protein>
<comment type="caution">
    <text evidence="2">The sequence shown here is derived from an EMBL/GenBank/DDBJ whole genome shotgun (WGS) entry which is preliminary data.</text>
</comment>
<evidence type="ECO:0000313" key="2">
    <source>
        <dbReference type="EMBL" id="KAF7838015.1"/>
    </source>
</evidence>
<dbReference type="EMBL" id="JAAIUW010000003">
    <property type="protein sequence ID" value="KAF7838015.1"/>
    <property type="molecule type" value="Genomic_DNA"/>
</dbReference>
<feature type="compositionally biased region" description="Basic and acidic residues" evidence="1">
    <location>
        <begin position="1"/>
        <end position="15"/>
    </location>
</feature>
<accession>A0A834X574</accession>
<feature type="compositionally biased region" description="Polar residues" evidence="1">
    <location>
        <begin position="17"/>
        <end position="26"/>
    </location>
</feature>
<feature type="region of interest" description="Disordered" evidence="1">
    <location>
        <begin position="1"/>
        <end position="38"/>
    </location>
</feature>
<name>A0A834X574_9FABA</name>
<keyword evidence="3" id="KW-1185">Reference proteome</keyword>
<sequence>MKPGKEAEKKPRVDEIQLNSSRSNLGSKIGENQRILRK</sequence>
<gene>
    <name evidence="2" type="ORF">G2W53_006497</name>
</gene>